<feature type="transmembrane region" description="Helical" evidence="6">
    <location>
        <begin position="175"/>
        <end position="197"/>
    </location>
</feature>
<feature type="transmembrane region" description="Helical" evidence="6">
    <location>
        <begin position="110"/>
        <end position="134"/>
    </location>
</feature>
<feature type="transmembrane region" description="Helical" evidence="6">
    <location>
        <begin position="327"/>
        <end position="352"/>
    </location>
</feature>
<organism evidence="8 9">
    <name type="scientific">Rhizodiscina lignyota</name>
    <dbReference type="NCBI Taxonomy" id="1504668"/>
    <lineage>
        <taxon>Eukaryota</taxon>
        <taxon>Fungi</taxon>
        <taxon>Dikarya</taxon>
        <taxon>Ascomycota</taxon>
        <taxon>Pezizomycotina</taxon>
        <taxon>Dothideomycetes</taxon>
        <taxon>Pleosporomycetidae</taxon>
        <taxon>Aulographales</taxon>
        <taxon>Rhizodiscinaceae</taxon>
        <taxon>Rhizodiscina</taxon>
    </lineage>
</organism>
<comment type="caution">
    <text evidence="8">The sequence shown here is derived from an EMBL/GenBank/DDBJ whole genome shotgun (WGS) entry which is preliminary data.</text>
</comment>
<accession>A0A9P4IKR8</accession>
<feature type="transmembrane region" description="Helical" evidence="6">
    <location>
        <begin position="203"/>
        <end position="225"/>
    </location>
</feature>
<evidence type="ECO:0000256" key="1">
    <source>
        <dbReference type="ARBA" id="ARBA00004141"/>
    </source>
</evidence>
<dbReference type="GO" id="GO:0016020">
    <property type="term" value="C:membrane"/>
    <property type="evidence" value="ECO:0007669"/>
    <property type="project" value="UniProtKB-SubCell"/>
</dbReference>
<dbReference type="InterPro" id="IPR051788">
    <property type="entry name" value="MFS_Transporter"/>
</dbReference>
<feature type="transmembrane region" description="Helical" evidence="6">
    <location>
        <begin position="450"/>
        <end position="473"/>
    </location>
</feature>
<keyword evidence="4 6" id="KW-0472">Membrane</keyword>
<dbReference type="PANTHER" id="PTHR23514:SF6">
    <property type="entry name" value="MAJOR FACILITATOR SUPERFAMILY (MFS) PROFILE DOMAIN-CONTAINING PROTEIN"/>
    <property type="match status" value="1"/>
</dbReference>
<dbReference type="FunFam" id="1.20.1250.20:FF:000308">
    <property type="entry name" value="MFS efflux transporter"/>
    <property type="match status" value="1"/>
</dbReference>
<feature type="transmembrane region" description="Helical" evidence="6">
    <location>
        <begin position="263"/>
        <end position="284"/>
    </location>
</feature>
<dbReference type="AlphaFoldDB" id="A0A9P4IKR8"/>
<dbReference type="Pfam" id="PF07690">
    <property type="entry name" value="MFS_1"/>
    <property type="match status" value="1"/>
</dbReference>
<evidence type="ECO:0000259" key="7">
    <source>
        <dbReference type="PROSITE" id="PS50850"/>
    </source>
</evidence>
<gene>
    <name evidence="8" type="ORF">NA57DRAFT_63687</name>
</gene>
<dbReference type="EMBL" id="ML978122">
    <property type="protein sequence ID" value="KAF2102959.1"/>
    <property type="molecule type" value="Genomic_DNA"/>
</dbReference>
<sequence length="507" mass="54461">MSFTTTTFGAFVDIESQPEEITLPSPVVQKAAATPTAIELDELTWGKRYNGPHPPSAGPASPTEERSQFTGQRAQTPNPLIASEPTTPQADTAAELIQSFFHPSMNKWRVFGGCLVYCVNGLTDSAAGALIPYIEKDFHIGYAVVSTIFVSQAVGFITSAFFVDTLISRFGRAKTLIISELTLILAYVLLVCTPPFGVVVLSYLFLGLGMAINIALYNVFCSNLAQSTVVLGASHGSYGVGGICGPIIATALVSRGVVWSRYWFITLGLRVLCVFAVAITFWGYEKEGPARLQLALERTASRRTAMEAGQSSKRQVLWQAFKNRTTLLGALFIFAYQGAEVSISGWVISFLISYRHGIPSQVGYVTAGFWGGITAGRFLLTPLCHRVGEKRSVFFLTVGAAAFEFLVWFIPNVIGPSVAVAFVGLLLGPVYPCGQTIFSRLLSKRLQTTSVGFISGAGSSGGAVAPFLTGLLAGVSGTWVLHPVCIGLFGVMLGSWFLLPKVEKRDE</sequence>
<evidence type="ECO:0000256" key="5">
    <source>
        <dbReference type="SAM" id="MobiDB-lite"/>
    </source>
</evidence>
<dbReference type="InterPro" id="IPR036259">
    <property type="entry name" value="MFS_trans_sf"/>
</dbReference>
<dbReference type="FunFam" id="1.20.1250.20:FF:000286">
    <property type="entry name" value="MFS efflux transporter"/>
    <property type="match status" value="1"/>
</dbReference>
<keyword evidence="2 6" id="KW-0812">Transmembrane</keyword>
<evidence type="ECO:0000256" key="4">
    <source>
        <dbReference type="ARBA" id="ARBA00023136"/>
    </source>
</evidence>
<feature type="transmembrane region" description="Helical" evidence="6">
    <location>
        <begin position="392"/>
        <end position="411"/>
    </location>
</feature>
<feature type="compositionally biased region" description="Polar residues" evidence="5">
    <location>
        <begin position="68"/>
        <end position="86"/>
    </location>
</feature>
<feature type="region of interest" description="Disordered" evidence="5">
    <location>
        <begin position="46"/>
        <end position="86"/>
    </location>
</feature>
<dbReference type="PROSITE" id="PS50850">
    <property type="entry name" value="MFS"/>
    <property type="match status" value="1"/>
</dbReference>
<protein>
    <submittedName>
        <fullName evidence="8">MFS general substrate transporter</fullName>
    </submittedName>
</protein>
<reference evidence="8" key="1">
    <citation type="journal article" date="2020" name="Stud. Mycol.">
        <title>101 Dothideomycetes genomes: a test case for predicting lifestyles and emergence of pathogens.</title>
        <authorList>
            <person name="Haridas S."/>
            <person name="Albert R."/>
            <person name="Binder M."/>
            <person name="Bloem J."/>
            <person name="Labutti K."/>
            <person name="Salamov A."/>
            <person name="Andreopoulos B."/>
            <person name="Baker S."/>
            <person name="Barry K."/>
            <person name="Bills G."/>
            <person name="Bluhm B."/>
            <person name="Cannon C."/>
            <person name="Castanera R."/>
            <person name="Culley D."/>
            <person name="Daum C."/>
            <person name="Ezra D."/>
            <person name="Gonzalez J."/>
            <person name="Henrissat B."/>
            <person name="Kuo A."/>
            <person name="Liang C."/>
            <person name="Lipzen A."/>
            <person name="Lutzoni F."/>
            <person name="Magnuson J."/>
            <person name="Mondo S."/>
            <person name="Nolan M."/>
            <person name="Ohm R."/>
            <person name="Pangilinan J."/>
            <person name="Park H.-J."/>
            <person name="Ramirez L."/>
            <person name="Alfaro M."/>
            <person name="Sun H."/>
            <person name="Tritt A."/>
            <person name="Yoshinaga Y."/>
            <person name="Zwiers L.-H."/>
            <person name="Turgeon B."/>
            <person name="Goodwin S."/>
            <person name="Spatafora J."/>
            <person name="Crous P."/>
            <person name="Grigoriev I."/>
        </authorList>
    </citation>
    <scope>NUCLEOTIDE SEQUENCE</scope>
    <source>
        <strain evidence="8">CBS 133067</strain>
    </source>
</reference>
<feature type="transmembrane region" description="Helical" evidence="6">
    <location>
        <begin position="479"/>
        <end position="499"/>
    </location>
</feature>
<evidence type="ECO:0000256" key="3">
    <source>
        <dbReference type="ARBA" id="ARBA00022989"/>
    </source>
</evidence>
<feature type="domain" description="Major facilitator superfamily (MFS) profile" evidence="7">
    <location>
        <begin position="109"/>
        <end position="503"/>
    </location>
</feature>
<dbReference type="SUPFAM" id="SSF103473">
    <property type="entry name" value="MFS general substrate transporter"/>
    <property type="match status" value="1"/>
</dbReference>
<dbReference type="PANTHER" id="PTHR23514">
    <property type="entry name" value="BYPASS OF STOP CODON PROTEIN 6"/>
    <property type="match status" value="1"/>
</dbReference>
<keyword evidence="3 6" id="KW-1133">Transmembrane helix</keyword>
<feature type="transmembrane region" description="Helical" evidence="6">
    <location>
        <begin position="417"/>
        <end position="438"/>
    </location>
</feature>
<dbReference type="InterPro" id="IPR011701">
    <property type="entry name" value="MFS"/>
</dbReference>
<evidence type="ECO:0000256" key="2">
    <source>
        <dbReference type="ARBA" id="ARBA00022692"/>
    </source>
</evidence>
<comment type="subcellular location">
    <subcellularLocation>
        <location evidence="1">Membrane</location>
        <topology evidence="1">Multi-pass membrane protein</topology>
    </subcellularLocation>
</comment>
<feature type="transmembrane region" description="Helical" evidence="6">
    <location>
        <begin position="358"/>
        <end position="380"/>
    </location>
</feature>
<dbReference type="GO" id="GO:0022857">
    <property type="term" value="F:transmembrane transporter activity"/>
    <property type="evidence" value="ECO:0007669"/>
    <property type="project" value="InterPro"/>
</dbReference>
<name>A0A9P4IKR8_9PEZI</name>
<dbReference type="InterPro" id="IPR020846">
    <property type="entry name" value="MFS_dom"/>
</dbReference>
<feature type="transmembrane region" description="Helical" evidence="6">
    <location>
        <begin position="140"/>
        <end position="163"/>
    </location>
</feature>
<dbReference type="Gene3D" id="1.20.1250.20">
    <property type="entry name" value="MFS general substrate transporter like domains"/>
    <property type="match status" value="1"/>
</dbReference>
<dbReference type="Proteomes" id="UP000799772">
    <property type="component" value="Unassembled WGS sequence"/>
</dbReference>
<proteinExistence type="predicted"/>
<evidence type="ECO:0000313" key="8">
    <source>
        <dbReference type="EMBL" id="KAF2102959.1"/>
    </source>
</evidence>
<keyword evidence="9" id="KW-1185">Reference proteome</keyword>
<dbReference type="OrthoDB" id="413079at2759"/>
<evidence type="ECO:0000256" key="6">
    <source>
        <dbReference type="SAM" id="Phobius"/>
    </source>
</evidence>
<feature type="transmembrane region" description="Helical" evidence="6">
    <location>
        <begin position="237"/>
        <end position="257"/>
    </location>
</feature>
<evidence type="ECO:0000313" key="9">
    <source>
        <dbReference type="Proteomes" id="UP000799772"/>
    </source>
</evidence>